<protein>
    <recommendedName>
        <fullName evidence="3">Heavy-metal chelation domain-containing protein</fullName>
    </recommendedName>
</protein>
<proteinExistence type="predicted"/>
<sequence length="280" mass="30956">MSLIDSIWSTAEGLLSDEESQELVITGAWRTVLWLRPSRREITFKAEYLVITIEYQGCSFVAQDILDKDLQWLVGKHYSVARQASLPVRIAVADALCAHPSRSITPDAEELLDGSPEEKALWRARIVARETAAALRSAQPISNRDDGSVALVGVSALIADELLHLSRRVEAFDLYRPLVNSRLRNGILIRHGSKLLESLHTFSAVVVTGMALSTNTLQQILINAGAARVPVVVYAQTGANIAPWYVRWGAQTVIAEPLPFYNFQGLSSIRIYRRAGPPTR</sequence>
<reference evidence="1" key="2">
    <citation type="submission" date="2020-09" db="EMBL/GenBank/DDBJ databases">
        <authorList>
            <person name="Sun Q."/>
            <person name="Zhou Y."/>
        </authorList>
    </citation>
    <scope>NUCLEOTIDE SEQUENCE</scope>
    <source>
        <strain evidence="1">CGMCC 4.7299</strain>
    </source>
</reference>
<gene>
    <name evidence="1" type="ORF">GCM10012284_04470</name>
</gene>
<name>A0A8J3BTP8_9ACTN</name>
<dbReference type="RefSeq" id="WP_189077300.1">
    <property type="nucleotide sequence ID" value="NZ_BMMX01000001.1"/>
</dbReference>
<evidence type="ECO:0000313" key="1">
    <source>
        <dbReference type="EMBL" id="GGK73683.1"/>
    </source>
</evidence>
<accession>A0A8J3BTP8</accession>
<organism evidence="1 2">
    <name type="scientific">Mangrovihabitans endophyticus</name>
    <dbReference type="NCBI Taxonomy" id="1751298"/>
    <lineage>
        <taxon>Bacteria</taxon>
        <taxon>Bacillati</taxon>
        <taxon>Actinomycetota</taxon>
        <taxon>Actinomycetes</taxon>
        <taxon>Micromonosporales</taxon>
        <taxon>Micromonosporaceae</taxon>
        <taxon>Mangrovihabitans</taxon>
    </lineage>
</organism>
<comment type="caution">
    <text evidence="1">The sequence shown here is derived from an EMBL/GenBank/DDBJ whole genome shotgun (WGS) entry which is preliminary data.</text>
</comment>
<keyword evidence="2" id="KW-1185">Reference proteome</keyword>
<dbReference type="Proteomes" id="UP000656042">
    <property type="component" value="Unassembled WGS sequence"/>
</dbReference>
<dbReference type="EMBL" id="BMMX01000001">
    <property type="protein sequence ID" value="GGK73683.1"/>
    <property type="molecule type" value="Genomic_DNA"/>
</dbReference>
<evidence type="ECO:0008006" key="3">
    <source>
        <dbReference type="Google" id="ProtNLM"/>
    </source>
</evidence>
<evidence type="ECO:0000313" key="2">
    <source>
        <dbReference type="Proteomes" id="UP000656042"/>
    </source>
</evidence>
<dbReference type="SUPFAM" id="SSF159713">
    <property type="entry name" value="Dhaf3308-like"/>
    <property type="match status" value="1"/>
</dbReference>
<dbReference type="AlphaFoldDB" id="A0A8J3BTP8"/>
<reference evidence="1" key="1">
    <citation type="journal article" date="2014" name="Int. J. Syst. Evol. Microbiol.">
        <title>Complete genome sequence of Corynebacterium casei LMG S-19264T (=DSM 44701T), isolated from a smear-ripened cheese.</title>
        <authorList>
            <consortium name="US DOE Joint Genome Institute (JGI-PGF)"/>
            <person name="Walter F."/>
            <person name="Albersmeier A."/>
            <person name="Kalinowski J."/>
            <person name="Ruckert C."/>
        </authorList>
    </citation>
    <scope>NUCLEOTIDE SEQUENCE</scope>
    <source>
        <strain evidence="1">CGMCC 4.7299</strain>
    </source>
</reference>